<feature type="site" description="Important for substrate specificity" evidence="4">
    <location>
        <position position="228"/>
    </location>
</feature>
<keyword evidence="4" id="KW-0539">Nucleus</keyword>
<dbReference type="PROSITE" id="PS01240">
    <property type="entry name" value="PNP_MTAP_2"/>
    <property type="match status" value="1"/>
</dbReference>
<keyword evidence="4" id="KW-0963">Cytoplasm</keyword>
<evidence type="ECO:0000313" key="6">
    <source>
        <dbReference type="EnsemblMetazoa" id="Aqu2.1.27130_001"/>
    </source>
</evidence>
<comment type="catalytic activity">
    <reaction evidence="4">
        <text>S-methyl-5'-thioadenosine + phosphate = 5-(methylsulfanyl)-alpha-D-ribose 1-phosphate + adenine</text>
        <dbReference type="Rhea" id="RHEA:11852"/>
        <dbReference type="ChEBI" id="CHEBI:16708"/>
        <dbReference type="ChEBI" id="CHEBI:17509"/>
        <dbReference type="ChEBI" id="CHEBI:43474"/>
        <dbReference type="ChEBI" id="CHEBI:58533"/>
        <dbReference type="EC" id="2.4.2.28"/>
    </reaction>
</comment>
<feature type="site" description="Important for substrate specificity" evidence="4">
    <location>
        <position position="173"/>
    </location>
</feature>
<keyword evidence="2 4" id="KW-0808">Transferase</keyword>
<feature type="binding site" evidence="4">
    <location>
        <begin position="215"/>
        <end position="217"/>
    </location>
    <ligand>
        <name>substrate</name>
    </ligand>
</feature>
<dbReference type="OMA" id="ADPFCPE"/>
<dbReference type="GO" id="GO:0019509">
    <property type="term" value="P:L-methionine salvage from methylthioadenosine"/>
    <property type="evidence" value="ECO:0007669"/>
    <property type="project" value="UniProtKB-UniRule"/>
</dbReference>
<comment type="pathway">
    <text evidence="4">Amino-acid biosynthesis; L-methionine biosynthesis via salvage pathway; S-methyl-5-thio-alpha-D-ribose 1-phosphate from S-methyl-5'-thioadenosine (phosphorylase route): step 1/1.</text>
</comment>
<dbReference type="GO" id="GO:0006166">
    <property type="term" value="P:purine ribonucleoside salvage"/>
    <property type="evidence" value="ECO:0007669"/>
    <property type="project" value="UniProtKB-KW"/>
</dbReference>
<sequence>MSSVKIGIIGGTGLDDPDILAKREEKKVTTPFGDPSDSLVTGEISGTPCVLLARHGRKHTISPSNVNYRANIWALKEEGCTHVLVTTACGSLREEIKPGDLVILDQFIDRTIKRENSFYDGTTNCPVAGICHLQMDLPFCEKTRQILISVCAELGLSHHTKGTTITIEGPRFSTKAESLLFRQWGGHIVNMTTVPEACLAKEAGLCYASIALPTDYDCWRDTGEPVNVALVMKTLEENGEKAKNLLLKAVPAIAKEEWTQTLKDNQSDQCVCLEVSISNVIPESLDICPQLHLKQISQSS</sequence>
<evidence type="ECO:0000256" key="4">
    <source>
        <dbReference type="HAMAP-Rule" id="MF_03155"/>
    </source>
</evidence>
<dbReference type="CDD" id="cd09010">
    <property type="entry name" value="MTAP_SsMTAPII_like_MTIP"/>
    <property type="match status" value="1"/>
</dbReference>
<dbReference type="GO" id="GO:0005634">
    <property type="term" value="C:nucleus"/>
    <property type="evidence" value="ECO:0007669"/>
    <property type="project" value="UniProtKB-SubCell"/>
</dbReference>
<dbReference type="STRING" id="400682.A0A1X7UHK4"/>
<dbReference type="SUPFAM" id="SSF53167">
    <property type="entry name" value="Purine and uridine phosphorylases"/>
    <property type="match status" value="1"/>
</dbReference>
<dbReference type="eggNOG" id="KOG3985">
    <property type="taxonomic scope" value="Eukaryota"/>
</dbReference>
<dbReference type="FunFam" id="3.40.50.1580:FF:000012">
    <property type="entry name" value="Probable 6-oxopurine nucleoside phosphorylase"/>
    <property type="match status" value="1"/>
</dbReference>
<comment type="subcellular location">
    <subcellularLocation>
        <location evidence="4">Cytoplasm</location>
    </subcellularLocation>
    <subcellularLocation>
        <location evidence="4">Nucleus</location>
    </subcellularLocation>
</comment>
<evidence type="ECO:0000256" key="1">
    <source>
        <dbReference type="ARBA" id="ARBA00022676"/>
    </source>
</evidence>
<feature type="binding site" evidence="4">
    <location>
        <begin position="54"/>
        <end position="55"/>
    </location>
    <ligand>
        <name>phosphate</name>
        <dbReference type="ChEBI" id="CHEBI:43474"/>
    </ligand>
</feature>
<dbReference type="InterPro" id="IPR018099">
    <property type="entry name" value="Purine_phosphorylase-2_CS"/>
</dbReference>
<dbReference type="AlphaFoldDB" id="A0A1X7UHK4"/>
<name>A0A1X7UHK4_AMPQE</name>
<dbReference type="GO" id="GO:0017061">
    <property type="term" value="F:S-methyl-5-thioadenosine phosphorylase activity"/>
    <property type="evidence" value="ECO:0007669"/>
    <property type="project" value="UniProtKB-UniRule"/>
</dbReference>
<keyword evidence="3 4" id="KW-0660">Purine salvage</keyword>
<feature type="binding site" evidence="4">
    <location>
        <begin position="87"/>
        <end position="88"/>
    </location>
    <ligand>
        <name>phosphate</name>
        <dbReference type="ChEBI" id="CHEBI:43474"/>
    </ligand>
</feature>
<dbReference type="InterPro" id="IPR010044">
    <property type="entry name" value="MTAP"/>
</dbReference>
<dbReference type="PANTHER" id="PTHR42679">
    <property type="entry name" value="S-METHYL-5'-THIOADENOSINE PHOSPHORYLASE"/>
    <property type="match status" value="1"/>
</dbReference>
<comment type="function">
    <text evidence="4">Catalyzes the reversible phosphorylation of S-methyl-5'-thioadenosine (MTA) to adenine and 5-methylthioribose-1-phosphate. Involved in the breakdown of MTA, a major by-product of polyamine biosynthesis. Responsible for the first step in the methionine salvage pathway after MTA has been generated from S-adenosylmethionine. Has broad substrate specificity with 6-aminopurine nucleosides as preferred substrates.</text>
</comment>
<protein>
    <recommendedName>
        <fullName evidence="4">S-methyl-5'-thioadenosine phosphorylase</fullName>
        <ecNumber evidence="4">2.4.2.28</ecNumber>
    </recommendedName>
    <alternativeName>
        <fullName evidence="4">5'-methylthioadenosine phosphorylase</fullName>
        <shortName evidence="4">MTA phosphorylase</shortName>
        <shortName evidence="4">MTAP</shortName>
        <shortName evidence="4">MTAPase</shortName>
    </alternativeName>
</protein>
<feature type="binding site" evidence="4">
    <location>
        <position position="191"/>
    </location>
    <ligand>
        <name>substrate</name>
    </ligand>
</feature>
<dbReference type="Gene3D" id="3.40.50.1580">
    <property type="entry name" value="Nucleoside phosphorylase domain"/>
    <property type="match status" value="1"/>
</dbReference>
<dbReference type="OrthoDB" id="431409at2759"/>
<dbReference type="GO" id="GO:0005829">
    <property type="term" value="C:cytosol"/>
    <property type="evidence" value="ECO:0007669"/>
    <property type="project" value="TreeGrafter"/>
</dbReference>
<dbReference type="InterPro" id="IPR000845">
    <property type="entry name" value="Nucleoside_phosphorylase_d"/>
</dbReference>
<dbReference type="InParanoid" id="A0A1X7UHK4"/>
<feature type="binding site" evidence="4">
    <location>
        <position position="12"/>
    </location>
    <ligand>
        <name>phosphate</name>
        <dbReference type="ChEBI" id="CHEBI:43474"/>
    </ligand>
</feature>
<feature type="binding site" evidence="4">
    <location>
        <position position="192"/>
    </location>
    <ligand>
        <name>phosphate</name>
        <dbReference type="ChEBI" id="CHEBI:43474"/>
    </ligand>
</feature>
<evidence type="ECO:0000256" key="2">
    <source>
        <dbReference type="ARBA" id="ARBA00022679"/>
    </source>
</evidence>
<reference evidence="6" key="1">
    <citation type="submission" date="2017-05" db="UniProtKB">
        <authorList>
            <consortium name="EnsemblMetazoa"/>
        </authorList>
    </citation>
    <scope>IDENTIFICATION</scope>
</reference>
<dbReference type="InterPro" id="IPR035994">
    <property type="entry name" value="Nucleoside_phosphorylase_sf"/>
</dbReference>
<keyword evidence="1 4" id="KW-0328">Glycosyltransferase</keyword>
<comment type="subunit">
    <text evidence="4">Homotrimer.</text>
</comment>
<accession>A0A1X7UHK4</accession>
<dbReference type="EnsemblMetazoa" id="Aqu2.1.27130_001">
    <property type="protein sequence ID" value="Aqu2.1.27130_001"/>
    <property type="gene ID" value="Aqu2.1.27130"/>
</dbReference>
<organism evidence="6">
    <name type="scientific">Amphimedon queenslandica</name>
    <name type="common">Sponge</name>
    <dbReference type="NCBI Taxonomy" id="400682"/>
    <lineage>
        <taxon>Eukaryota</taxon>
        <taxon>Metazoa</taxon>
        <taxon>Porifera</taxon>
        <taxon>Demospongiae</taxon>
        <taxon>Heteroscleromorpha</taxon>
        <taxon>Haplosclerida</taxon>
        <taxon>Niphatidae</taxon>
        <taxon>Amphimedon</taxon>
    </lineage>
</organism>
<evidence type="ECO:0000256" key="3">
    <source>
        <dbReference type="ARBA" id="ARBA00022726"/>
    </source>
</evidence>
<evidence type="ECO:0000259" key="5">
    <source>
        <dbReference type="Pfam" id="PF01048"/>
    </source>
</evidence>
<dbReference type="PANTHER" id="PTHR42679:SF2">
    <property type="entry name" value="S-METHYL-5'-THIOADENOSINE PHOSPHORYLASE"/>
    <property type="match status" value="1"/>
</dbReference>
<dbReference type="UniPathway" id="UPA00904">
    <property type="reaction ID" value="UER00873"/>
</dbReference>
<dbReference type="NCBIfam" id="TIGR01694">
    <property type="entry name" value="MTAP"/>
    <property type="match status" value="1"/>
</dbReference>
<dbReference type="HAMAP" id="MF_01963">
    <property type="entry name" value="MTAP"/>
    <property type="match status" value="1"/>
</dbReference>
<proteinExistence type="inferred from homology"/>
<feature type="domain" description="Nucleoside phosphorylase" evidence="5">
    <location>
        <begin position="5"/>
        <end position="250"/>
    </location>
</feature>
<dbReference type="Pfam" id="PF01048">
    <property type="entry name" value="PNP_UDP_1"/>
    <property type="match status" value="1"/>
</dbReference>
<dbReference type="EC" id="2.4.2.28" evidence="4"/>
<comment type="similarity">
    <text evidence="4">Belongs to the PNP/MTAP phosphorylase family. MTAP subfamily.</text>
</comment>